<feature type="compositionally biased region" description="Low complexity" evidence="5">
    <location>
        <begin position="493"/>
        <end position="503"/>
    </location>
</feature>
<dbReference type="Gene3D" id="3.90.340.10">
    <property type="entry name" value="Nitric Oxide Synthase, Chain A, domain 1"/>
    <property type="match status" value="1"/>
</dbReference>
<dbReference type="PANTHER" id="PTHR43410">
    <property type="entry name" value="NITRIC OXIDE SYNTHASE OXYGENASE"/>
    <property type="match status" value="1"/>
</dbReference>
<evidence type="ECO:0000256" key="1">
    <source>
        <dbReference type="ARBA" id="ARBA00022617"/>
    </source>
</evidence>
<feature type="compositionally biased region" description="Basic and acidic residues" evidence="5">
    <location>
        <begin position="518"/>
        <end position="532"/>
    </location>
</feature>
<accession>A0ABS5TKK2</accession>
<proteinExistence type="predicted"/>
<evidence type="ECO:0000256" key="5">
    <source>
        <dbReference type="SAM" id="MobiDB-lite"/>
    </source>
</evidence>
<evidence type="ECO:0000256" key="3">
    <source>
        <dbReference type="ARBA" id="ARBA00023002"/>
    </source>
</evidence>
<evidence type="ECO:0000256" key="2">
    <source>
        <dbReference type="ARBA" id="ARBA00022723"/>
    </source>
</evidence>
<protein>
    <submittedName>
        <fullName evidence="7">Nitric oxide synthase oxygenase</fullName>
    </submittedName>
</protein>
<name>A0ABS5TKK2_9ACTN</name>
<organism evidence="7 8">
    <name type="scientific">Kineosporia corallincola</name>
    <dbReference type="NCBI Taxonomy" id="2835133"/>
    <lineage>
        <taxon>Bacteria</taxon>
        <taxon>Bacillati</taxon>
        <taxon>Actinomycetota</taxon>
        <taxon>Actinomycetes</taxon>
        <taxon>Kineosporiales</taxon>
        <taxon>Kineosporiaceae</taxon>
        <taxon>Kineosporia</taxon>
    </lineage>
</organism>
<feature type="region of interest" description="Disordered" evidence="5">
    <location>
        <begin position="483"/>
        <end position="546"/>
    </location>
</feature>
<dbReference type="Gene3D" id="3.90.1230.10">
    <property type="entry name" value="Nitric Oxide Synthase, Chain A, domain 3"/>
    <property type="match status" value="1"/>
</dbReference>
<keyword evidence="4" id="KW-0408">Iron</keyword>
<gene>
    <name evidence="7" type="ORF">KIH74_22010</name>
</gene>
<dbReference type="RefSeq" id="WP_214157995.1">
    <property type="nucleotide sequence ID" value="NZ_JAHBAY010000009.1"/>
</dbReference>
<dbReference type="PANTHER" id="PTHR43410:SF1">
    <property type="entry name" value="NITRIC OXIDE SYNTHASE"/>
    <property type="match status" value="1"/>
</dbReference>
<reference evidence="7 8" key="1">
    <citation type="submission" date="2021-05" db="EMBL/GenBank/DDBJ databases">
        <title>Kineosporia and Streptomyces sp. nov. two new marine actinobacteria isolated from Coral.</title>
        <authorList>
            <person name="Buangrab K."/>
            <person name="Sutthacheep M."/>
            <person name="Yeemin T."/>
            <person name="Harunari E."/>
            <person name="Igarashi Y."/>
            <person name="Kanchanasin P."/>
            <person name="Tanasupawat S."/>
            <person name="Phongsopitanun W."/>
        </authorList>
    </citation>
    <scope>NUCLEOTIDE SEQUENCE [LARGE SCALE GENOMIC DNA]</scope>
    <source>
        <strain evidence="7 8">J2-2</strain>
    </source>
</reference>
<feature type="region of interest" description="Disordered" evidence="5">
    <location>
        <begin position="38"/>
        <end position="65"/>
    </location>
</feature>
<evidence type="ECO:0000313" key="8">
    <source>
        <dbReference type="Proteomes" id="UP001197247"/>
    </source>
</evidence>
<keyword evidence="3" id="KW-0560">Oxidoreductase</keyword>
<dbReference type="InterPro" id="IPR004030">
    <property type="entry name" value="NOS_N"/>
</dbReference>
<sequence length="546" mass="59704">MSQQNLHVGQGMGAVPGMDVPAFEAGAPTVAVRTTAPVAGASPKSSGHPLFRPTTAFTHDTERPGIDPDRVAADWALMYEWLERDQEMAAVCGFAPGDLNLSARQARINELRAEVGPGRTFEVRPAEMQFWVRYSWINSDRCSGRQHALQHAVIQYRPEVRSAVDMLRAVVEHADVAMSAPVPPQTVITVLGAPTPPGRLGPLFVSEQMLRPAGYRLPGGRWTGDGGYLDLTDWVRAHGGAGLIEPVPGYRPGTFDLLPMVAMGADGELVMATVPKSERFLIDIPWPRHPESEPDGGDDSGYGEAFATWPAIPLQTNFDLDIAGQRYCLIFNGWYVDEELATNFLDVNRYDWAGRVSEAIHGPVDQQMLSRTDRFDEYRTAQIEIATLRAIRAGFKKARMKMNNLSASQSGFGKFCERHLTTHGEMPPNDTGWTANRVGSRFRYASHPMPHLPQERGAALVKHWLTVKSLRPDVPVHVADLETGQLTGPPANPNVNPNPAEVAGRPGRHAMPVSYAREPGREPGRDPGRDLPDEGAPARGGCPVAH</sequence>
<comment type="caution">
    <text evidence="7">The sequence shown here is derived from an EMBL/GenBank/DDBJ whole genome shotgun (WGS) entry which is preliminary data.</text>
</comment>
<dbReference type="Proteomes" id="UP001197247">
    <property type="component" value="Unassembled WGS sequence"/>
</dbReference>
<keyword evidence="8" id="KW-1185">Reference proteome</keyword>
<dbReference type="SUPFAM" id="SSF56512">
    <property type="entry name" value="Nitric oxide (NO) synthase oxygenase domain"/>
    <property type="match status" value="1"/>
</dbReference>
<evidence type="ECO:0000313" key="7">
    <source>
        <dbReference type="EMBL" id="MBT0771630.1"/>
    </source>
</evidence>
<dbReference type="EMBL" id="JAHBAY010000009">
    <property type="protein sequence ID" value="MBT0771630.1"/>
    <property type="molecule type" value="Genomic_DNA"/>
</dbReference>
<dbReference type="InterPro" id="IPR036119">
    <property type="entry name" value="NOS_N_sf"/>
</dbReference>
<dbReference type="Gene3D" id="3.90.440.10">
    <property type="entry name" value="Nitric Oxide Synthase,Heme Domain,Chain A domain 2"/>
    <property type="match status" value="1"/>
</dbReference>
<dbReference type="InterPro" id="IPR044944">
    <property type="entry name" value="NOS_dom_3"/>
</dbReference>
<keyword evidence="2" id="KW-0479">Metal-binding</keyword>
<evidence type="ECO:0000256" key="4">
    <source>
        <dbReference type="ARBA" id="ARBA00023004"/>
    </source>
</evidence>
<dbReference type="InterPro" id="IPR044943">
    <property type="entry name" value="NOS_dom_1"/>
</dbReference>
<evidence type="ECO:0000259" key="6">
    <source>
        <dbReference type="Pfam" id="PF02898"/>
    </source>
</evidence>
<feature type="domain" description="Nitric oxide synthase (NOS)" evidence="6">
    <location>
        <begin position="102"/>
        <end position="433"/>
    </location>
</feature>
<keyword evidence="1" id="KW-0349">Heme</keyword>
<dbReference type="Pfam" id="PF02898">
    <property type="entry name" value="NO_synthase"/>
    <property type="match status" value="1"/>
</dbReference>
<dbReference type="InterPro" id="IPR044940">
    <property type="entry name" value="NOS_dom_2"/>
</dbReference>
<dbReference type="InterPro" id="IPR050607">
    <property type="entry name" value="NOS"/>
</dbReference>